<dbReference type="Pfam" id="PF08447">
    <property type="entry name" value="PAS_3"/>
    <property type="match status" value="1"/>
</dbReference>
<evidence type="ECO:0000259" key="5">
    <source>
        <dbReference type="PROSITE" id="PS50109"/>
    </source>
</evidence>
<dbReference type="CDD" id="cd00130">
    <property type="entry name" value="PAS"/>
    <property type="match status" value="2"/>
</dbReference>
<evidence type="ECO:0000256" key="3">
    <source>
        <dbReference type="ARBA" id="ARBA00022553"/>
    </source>
</evidence>
<sequence>MSELNTLVRLVREQAPVVVQADVLQRLCLERDGVERALYVEWQLRSQSFEALAGASRLPPGSGDPLQANDLALLGRLDGVIRLPLRELLGMPCWLSGRLRRAGWSQGLALVLPLRAEGQGLLLVESASADAEAWLGWIGELLGDVLALAHQARRTAPLLSADPQPALVLDDSDTLVDCNQALRQLLAEFPGSEPRDLLPSNRAQLLRTCLEQGRAVHEVTGEREGRQFLWTFVPMPAERQVLIHGREITVALREQREAARASRLYRQIIENTTDLISRRTLDGRLLDVSPASRTLLGYWPEELRDKELLPLLHEQDRQRVFERTRDALVQDGYVTLTYRLRHRDGHYLWFETASRAIRETYTGHVMEVVSVSRDITARVRAEEGLRRLAEVVEANTDLVLFVDPGGRVTYLNPSARCALGLDGEALPASVADVLDDGLLAALEREGWENARRGGVWSAEGRLRGRNAAPLSLVLLAHSTAGGERYYSLVARDMTERELRENQQRRHQDELAHTARLVTLGELASGIAHEMNQPLAAVMNYASASQRYLKSLDNQPDAVQRVALGLAQIVEHTAHASEVIRRLRAFLRKGQRRMQALDLSQVARASLGLCAWEAASAEVAISEAFTDNLAPVYADRVLLEQVFLNLLRNAIEANRERHAGEPSNVRIGSCRHSDGQLCVWVDDEGPGASPAALEQMFTPFFTSKPEGLGLGLSMSRGIVEGFGGTLEAVAAPSGGLRLECRLPAGRTEQLRSQ</sequence>
<organism evidence="8 9">
    <name type="scientific">Pseudomonas denitrificans</name>
    <dbReference type="NCBI Taxonomy" id="43306"/>
    <lineage>
        <taxon>Bacteria</taxon>
        <taxon>Pseudomonadati</taxon>
        <taxon>Pseudomonadota</taxon>
        <taxon>Gammaproteobacteria</taxon>
        <taxon>Pseudomonadales</taxon>
        <taxon>Pseudomonadaceae</taxon>
        <taxon>Halopseudomonas</taxon>
    </lineage>
</organism>
<dbReference type="EC" id="2.7.13.3" evidence="2"/>
<dbReference type="SMART" id="SM00388">
    <property type="entry name" value="HisKA"/>
    <property type="match status" value="1"/>
</dbReference>
<dbReference type="Gene3D" id="3.30.450.20">
    <property type="entry name" value="PAS domain"/>
    <property type="match status" value="3"/>
</dbReference>
<dbReference type="SUPFAM" id="SSF47384">
    <property type="entry name" value="Homodimeric domain of signal transducing histidine kinase"/>
    <property type="match status" value="1"/>
</dbReference>
<evidence type="ECO:0000313" key="9">
    <source>
        <dbReference type="Proteomes" id="UP000326659"/>
    </source>
</evidence>
<feature type="domain" description="PAS" evidence="6">
    <location>
        <begin position="261"/>
        <end position="331"/>
    </location>
</feature>
<keyword evidence="9" id="KW-1185">Reference proteome</keyword>
<gene>
    <name evidence="8" type="ORF">F1C79_10765</name>
</gene>
<dbReference type="PROSITE" id="PS50113">
    <property type="entry name" value="PAC"/>
    <property type="match status" value="1"/>
</dbReference>
<dbReference type="InterPro" id="IPR004358">
    <property type="entry name" value="Sig_transdc_His_kin-like_C"/>
</dbReference>
<dbReference type="InterPro" id="IPR036097">
    <property type="entry name" value="HisK_dim/P_sf"/>
</dbReference>
<dbReference type="PRINTS" id="PR00344">
    <property type="entry name" value="BCTRLSENSOR"/>
</dbReference>
<dbReference type="PANTHER" id="PTHR43065:SF42">
    <property type="entry name" value="TWO-COMPONENT SENSOR PPRA"/>
    <property type="match status" value="1"/>
</dbReference>
<accession>A0A9X7R490</accession>
<dbReference type="SMART" id="SM00086">
    <property type="entry name" value="PAC"/>
    <property type="match status" value="2"/>
</dbReference>
<keyword evidence="3" id="KW-0597">Phosphoprotein</keyword>
<proteinExistence type="predicted"/>
<dbReference type="OrthoDB" id="1931120at2"/>
<dbReference type="InterPro" id="IPR000700">
    <property type="entry name" value="PAS-assoc_C"/>
</dbReference>
<dbReference type="PROSITE" id="PS50112">
    <property type="entry name" value="PAS"/>
    <property type="match status" value="2"/>
</dbReference>
<dbReference type="NCBIfam" id="TIGR00229">
    <property type="entry name" value="sensory_box"/>
    <property type="match status" value="1"/>
</dbReference>
<dbReference type="Gene3D" id="1.10.287.130">
    <property type="match status" value="1"/>
</dbReference>
<dbReference type="SMART" id="SM00387">
    <property type="entry name" value="HATPase_c"/>
    <property type="match status" value="1"/>
</dbReference>
<feature type="domain" description="Histidine kinase" evidence="5">
    <location>
        <begin position="525"/>
        <end position="745"/>
    </location>
</feature>
<dbReference type="RefSeq" id="WP_151187398.1">
    <property type="nucleotide sequence ID" value="NZ_CP043626.1"/>
</dbReference>
<keyword evidence="4" id="KW-0418">Kinase</keyword>
<comment type="catalytic activity">
    <reaction evidence="1">
        <text>ATP + protein L-histidine = ADP + protein N-phospho-L-histidine.</text>
        <dbReference type="EC" id="2.7.13.3"/>
    </reaction>
</comment>
<evidence type="ECO:0000313" key="8">
    <source>
        <dbReference type="EMBL" id="QEY72053.1"/>
    </source>
</evidence>
<dbReference type="Proteomes" id="UP000326659">
    <property type="component" value="Chromosome"/>
</dbReference>
<dbReference type="Pfam" id="PF08448">
    <property type="entry name" value="PAS_4"/>
    <property type="match status" value="2"/>
</dbReference>
<dbReference type="GO" id="GO:0000155">
    <property type="term" value="F:phosphorelay sensor kinase activity"/>
    <property type="evidence" value="ECO:0007669"/>
    <property type="project" value="InterPro"/>
</dbReference>
<reference evidence="8 9" key="1">
    <citation type="submission" date="2019-09" db="EMBL/GenBank/DDBJ databases">
        <title>Prosopis cineraria nodule microbiome.</title>
        <authorList>
            <person name="Chaluvadi S.R."/>
            <person name="Ali R."/>
            <person name="Wang X."/>
        </authorList>
    </citation>
    <scope>NUCLEOTIDE SEQUENCE [LARGE SCALE GENOMIC DNA]</scope>
    <source>
        <strain evidence="8 9">BG1</strain>
    </source>
</reference>
<dbReference type="InterPro" id="IPR005467">
    <property type="entry name" value="His_kinase_dom"/>
</dbReference>
<dbReference type="SUPFAM" id="SSF55874">
    <property type="entry name" value="ATPase domain of HSP90 chaperone/DNA topoisomerase II/histidine kinase"/>
    <property type="match status" value="1"/>
</dbReference>
<dbReference type="Pfam" id="PF02518">
    <property type="entry name" value="HATPase_c"/>
    <property type="match status" value="1"/>
</dbReference>
<dbReference type="Gene3D" id="3.30.565.10">
    <property type="entry name" value="Histidine kinase-like ATPase, C-terminal domain"/>
    <property type="match status" value="1"/>
</dbReference>
<feature type="domain" description="PAS" evidence="6">
    <location>
        <begin position="384"/>
        <end position="426"/>
    </location>
</feature>
<evidence type="ECO:0000259" key="6">
    <source>
        <dbReference type="PROSITE" id="PS50112"/>
    </source>
</evidence>
<dbReference type="InterPro" id="IPR036890">
    <property type="entry name" value="HATPase_C_sf"/>
</dbReference>
<dbReference type="SUPFAM" id="SSF55785">
    <property type="entry name" value="PYP-like sensor domain (PAS domain)"/>
    <property type="match status" value="2"/>
</dbReference>
<dbReference type="InterPro" id="IPR013655">
    <property type="entry name" value="PAS_fold_3"/>
</dbReference>
<dbReference type="CDD" id="cd00082">
    <property type="entry name" value="HisKA"/>
    <property type="match status" value="1"/>
</dbReference>
<name>A0A9X7R490_PSEDE</name>
<dbReference type="SMART" id="SM00091">
    <property type="entry name" value="PAS"/>
    <property type="match status" value="3"/>
</dbReference>
<keyword evidence="4" id="KW-0808">Transferase</keyword>
<dbReference type="AlphaFoldDB" id="A0A9X7R490"/>
<evidence type="ECO:0000256" key="4">
    <source>
        <dbReference type="ARBA" id="ARBA00022777"/>
    </source>
</evidence>
<dbReference type="InterPro" id="IPR003661">
    <property type="entry name" value="HisK_dim/P_dom"/>
</dbReference>
<dbReference type="KEGG" id="pden:F1C79_10765"/>
<dbReference type="InterPro" id="IPR035965">
    <property type="entry name" value="PAS-like_dom_sf"/>
</dbReference>
<feature type="domain" description="PAC" evidence="7">
    <location>
        <begin position="334"/>
        <end position="387"/>
    </location>
</feature>
<dbReference type="InterPro" id="IPR000014">
    <property type="entry name" value="PAS"/>
</dbReference>
<dbReference type="PANTHER" id="PTHR43065">
    <property type="entry name" value="SENSOR HISTIDINE KINASE"/>
    <property type="match status" value="1"/>
</dbReference>
<dbReference type="InterPro" id="IPR001610">
    <property type="entry name" value="PAC"/>
</dbReference>
<dbReference type="EMBL" id="CP043626">
    <property type="protein sequence ID" value="QEY72053.1"/>
    <property type="molecule type" value="Genomic_DNA"/>
</dbReference>
<dbReference type="InterPro" id="IPR013656">
    <property type="entry name" value="PAS_4"/>
</dbReference>
<protein>
    <recommendedName>
        <fullName evidence="2">histidine kinase</fullName>
        <ecNumber evidence="2">2.7.13.3</ecNumber>
    </recommendedName>
</protein>
<evidence type="ECO:0000256" key="2">
    <source>
        <dbReference type="ARBA" id="ARBA00012438"/>
    </source>
</evidence>
<evidence type="ECO:0000256" key="1">
    <source>
        <dbReference type="ARBA" id="ARBA00000085"/>
    </source>
</evidence>
<evidence type="ECO:0000259" key="7">
    <source>
        <dbReference type="PROSITE" id="PS50113"/>
    </source>
</evidence>
<dbReference type="InterPro" id="IPR003594">
    <property type="entry name" value="HATPase_dom"/>
</dbReference>
<dbReference type="PROSITE" id="PS50109">
    <property type="entry name" value="HIS_KIN"/>
    <property type="match status" value="1"/>
</dbReference>